<sequence>MSWNKFEVQLYTVCNSVDLMSNYMMLMVTLHNSCTKNRITFLIKKSVTFL</sequence>
<proteinExistence type="predicted"/>
<reference evidence="1" key="1">
    <citation type="submission" date="2014-09" db="EMBL/GenBank/DDBJ databases">
        <authorList>
            <person name="Magalhaes I.L.F."/>
            <person name="Oliveira U."/>
            <person name="Santos F.R."/>
            <person name="Vidigal T.H.D.A."/>
            <person name="Brescovit A.D."/>
            <person name="Santos A.J."/>
        </authorList>
    </citation>
    <scope>NUCLEOTIDE SEQUENCE</scope>
    <source>
        <tissue evidence="1">Shoot tissue taken approximately 20 cm above the soil surface</tissue>
    </source>
</reference>
<organism evidence="1">
    <name type="scientific">Arundo donax</name>
    <name type="common">Giant reed</name>
    <name type="synonym">Donax arundinaceus</name>
    <dbReference type="NCBI Taxonomy" id="35708"/>
    <lineage>
        <taxon>Eukaryota</taxon>
        <taxon>Viridiplantae</taxon>
        <taxon>Streptophyta</taxon>
        <taxon>Embryophyta</taxon>
        <taxon>Tracheophyta</taxon>
        <taxon>Spermatophyta</taxon>
        <taxon>Magnoliopsida</taxon>
        <taxon>Liliopsida</taxon>
        <taxon>Poales</taxon>
        <taxon>Poaceae</taxon>
        <taxon>PACMAD clade</taxon>
        <taxon>Arundinoideae</taxon>
        <taxon>Arundineae</taxon>
        <taxon>Arundo</taxon>
    </lineage>
</organism>
<evidence type="ECO:0000313" key="1">
    <source>
        <dbReference type="EMBL" id="JAD42964.1"/>
    </source>
</evidence>
<reference evidence="1" key="2">
    <citation type="journal article" date="2015" name="Data Brief">
        <title>Shoot transcriptome of the giant reed, Arundo donax.</title>
        <authorList>
            <person name="Barrero R.A."/>
            <person name="Guerrero F.D."/>
            <person name="Moolhuijzen P."/>
            <person name="Goolsby J.A."/>
            <person name="Tidwell J."/>
            <person name="Bellgard S.E."/>
            <person name="Bellgard M.I."/>
        </authorList>
    </citation>
    <scope>NUCLEOTIDE SEQUENCE</scope>
    <source>
        <tissue evidence="1">Shoot tissue taken approximately 20 cm above the soil surface</tissue>
    </source>
</reference>
<dbReference type="AlphaFoldDB" id="A0A0A8ZU92"/>
<name>A0A0A8ZU92_ARUDO</name>
<dbReference type="EMBL" id="GBRH01254931">
    <property type="protein sequence ID" value="JAD42964.1"/>
    <property type="molecule type" value="Transcribed_RNA"/>
</dbReference>
<accession>A0A0A8ZU92</accession>
<protein>
    <submittedName>
        <fullName evidence="1">Uncharacterized protein</fullName>
    </submittedName>
</protein>